<evidence type="ECO:0000256" key="1">
    <source>
        <dbReference type="SAM" id="MobiDB-lite"/>
    </source>
</evidence>
<feature type="region of interest" description="Disordered" evidence="1">
    <location>
        <begin position="30"/>
        <end position="58"/>
    </location>
</feature>
<name>A0A183JUZ6_9TREM</name>
<reference evidence="2" key="1">
    <citation type="submission" date="2016-06" db="UniProtKB">
        <authorList>
            <consortium name="WormBaseParasite"/>
        </authorList>
    </citation>
    <scope>IDENTIFICATION</scope>
</reference>
<evidence type="ECO:0000313" key="2">
    <source>
        <dbReference type="WBParaSite" id="SCUD_0000653901-mRNA-1"/>
    </source>
</evidence>
<proteinExistence type="predicted"/>
<sequence>LLYFLQTTGENINCVQSALCSDGITLDSNENLRQKQHQPHSRHESPTIQTHTGYLSSSISPSSSSTLCCKSSPIKVQQSQVPLCVTVQSPYRTKQVYSSFTYDVYNDTTH</sequence>
<dbReference type="AlphaFoldDB" id="A0A183JUZ6"/>
<dbReference type="WBParaSite" id="SCUD_0000653901-mRNA-1">
    <property type="protein sequence ID" value="SCUD_0000653901-mRNA-1"/>
    <property type="gene ID" value="SCUD_0000653901"/>
</dbReference>
<organism evidence="2">
    <name type="scientific">Schistosoma curassoni</name>
    <dbReference type="NCBI Taxonomy" id="6186"/>
    <lineage>
        <taxon>Eukaryota</taxon>
        <taxon>Metazoa</taxon>
        <taxon>Spiralia</taxon>
        <taxon>Lophotrochozoa</taxon>
        <taxon>Platyhelminthes</taxon>
        <taxon>Trematoda</taxon>
        <taxon>Digenea</taxon>
        <taxon>Strigeidida</taxon>
        <taxon>Schistosomatoidea</taxon>
        <taxon>Schistosomatidae</taxon>
        <taxon>Schistosoma</taxon>
    </lineage>
</organism>
<protein>
    <submittedName>
        <fullName evidence="2">Ovule protein</fullName>
    </submittedName>
</protein>
<accession>A0A183JUZ6</accession>